<protein>
    <submittedName>
        <fullName evidence="3">Alpha/beta fold hydrolase</fullName>
    </submittedName>
</protein>
<dbReference type="InterPro" id="IPR022742">
    <property type="entry name" value="Hydrolase_4"/>
</dbReference>
<organism evidence="3 4">
    <name type="scientific">Chryseobacterium gambrini</name>
    <dbReference type="NCBI Taxonomy" id="373672"/>
    <lineage>
        <taxon>Bacteria</taxon>
        <taxon>Pseudomonadati</taxon>
        <taxon>Bacteroidota</taxon>
        <taxon>Flavobacteriia</taxon>
        <taxon>Flavobacteriales</taxon>
        <taxon>Weeksellaceae</taxon>
        <taxon>Chryseobacterium group</taxon>
        <taxon>Chryseobacterium</taxon>
    </lineage>
</organism>
<keyword evidence="3" id="KW-0378">Hydrolase</keyword>
<feature type="signal peptide" evidence="1">
    <location>
        <begin position="1"/>
        <end position="20"/>
    </location>
</feature>
<accession>A0ABN7CCI9</accession>
<feature type="domain" description="Serine aminopeptidase S33" evidence="2">
    <location>
        <begin position="187"/>
        <end position="417"/>
    </location>
</feature>
<sequence length="453" mass="50165">MKLTTLFSAFSLFFIQLINAQNIVGSWKGDIDVQGMKLPFILNIKSDGNSYSSTVDSPKQGAKDIPVDKTDFTDGELSFEQQALGASYKGKFSNGKIEGTFRQGNFSVPLTFVPNTENFVINRPQTPKPPFNYDTEDISFQNPKDKNTLAGTISQPKNFDKNQPVAILITGSGSQNRDEEIFEHKPFAVIADYFAKQGIATLRIDDRGIGGSSQGSGNDTTYNFSTDINSAVDYLMSKGYKNIGLLGHSEGGMIAPMVAAGNKNVKFTVLMAAPGTSIDQLLVQQNYLAGKSMGQSEAQLEANKKINSGIYGFIKNYSGNRYEKDLHEFLLKNFKDQMNEEAIGNMEQQISKSWFTYFVKFNPDEYLSKLKIPVLALNGSLDFQVPAKENLEAIKKSLTKAGNKNFRTEEIPGLNHLFQEATTGAFSEYSEIEQTISPKVLAEMADWIAKFKK</sequence>
<evidence type="ECO:0000259" key="2">
    <source>
        <dbReference type="Pfam" id="PF12146"/>
    </source>
</evidence>
<evidence type="ECO:0000256" key="1">
    <source>
        <dbReference type="SAM" id="SignalP"/>
    </source>
</evidence>
<keyword evidence="4" id="KW-1185">Reference proteome</keyword>
<dbReference type="Proteomes" id="UP001380186">
    <property type="component" value="Chromosome"/>
</dbReference>
<evidence type="ECO:0000313" key="3">
    <source>
        <dbReference type="EMBL" id="BEV04105.1"/>
    </source>
</evidence>
<dbReference type="PANTHER" id="PTHR43265">
    <property type="entry name" value="ESTERASE ESTD"/>
    <property type="match status" value="1"/>
</dbReference>
<dbReference type="Pfam" id="PF12146">
    <property type="entry name" value="Hydrolase_4"/>
    <property type="match status" value="1"/>
</dbReference>
<keyword evidence="1" id="KW-0732">Signal</keyword>
<proteinExistence type="predicted"/>
<dbReference type="SUPFAM" id="SSF53474">
    <property type="entry name" value="alpha/beta-Hydrolases"/>
    <property type="match status" value="1"/>
</dbReference>
<feature type="chain" id="PRO_5047513886" evidence="1">
    <location>
        <begin position="21"/>
        <end position="453"/>
    </location>
</feature>
<name>A0ABN7CCI9_9FLAO</name>
<gene>
    <name evidence="3" type="ORF">CRDW_14790</name>
</gene>
<dbReference type="PANTHER" id="PTHR43265:SF1">
    <property type="entry name" value="ESTERASE ESTD"/>
    <property type="match status" value="1"/>
</dbReference>
<dbReference type="GO" id="GO:0016787">
    <property type="term" value="F:hydrolase activity"/>
    <property type="evidence" value="ECO:0007669"/>
    <property type="project" value="UniProtKB-KW"/>
</dbReference>
<dbReference type="InterPro" id="IPR029058">
    <property type="entry name" value="AB_hydrolase_fold"/>
</dbReference>
<evidence type="ECO:0000313" key="4">
    <source>
        <dbReference type="Proteomes" id="UP001380186"/>
    </source>
</evidence>
<reference evidence="3 4" key="1">
    <citation type="journal article" date="2020" name="Microbes Environ.">
        <title>Synthetic bacterial community of duckweed: a simple and stable system to study plant-microbe interactions.</title>
        <authorList>
            <person name="Ishizawa H."/>
            <person name="Tada M."/>
            <person name="Kuroda M."/>
            <person name="Inoue D."/>
            <person name="Futamata H."/>
            <person name="Ike M."/>
        </authorList>
    </citation>
    <scope>NUCLEOTIDE SEQUENCE [LARGE SCALE GENOMIC DNA]</scope>
    <source>
        <strain evidence="3 4">DW100</strain>
    </source>
</reference>
<dbReference type="RefSeq" id="WP_338614838.1">
    <property type="nucleotide sequence ID" value="NZ_AP029022.1"/>
</dbReference>
<dbReference type="InterPro" id="IPR053145">
    <property type="entry name" value="AB_hydrolase_Est10"/>
</dbReference>
<dbReference type="Gene3D" id="3.40.50.1820">
    <property type="entry name" value="alpha/beta hydrolase"/>
    <property type="match status" value="1"/>
</dbReference>
<dbReference type="EMBL" id="AP029022">
    <property type="protein sequence ID" value="BEV04105.1"/>
    <property type="molecule type" value="Genomic_DNA"/>
</dbReference>